<dbReference type="Proteomes" id="UP000005532">
    <property type="component" value="Unassembled WGS sequence"/>
</dbReference>
<feature type="domain" description="Trimeric autotransporter adhesin YadA-like stalk" evidence="1">
    <location>
        <begin position="172"/>
        <end position="199"/>
    </location>
</feature>
<feature type="non-terminal residue" evidence="2">
    <location>
        <position position="200"/>
    </location>
</feature>
<evidence type="ECO:0000313" key="2">
    <source>
        <dbReference type="EMBL" id="EER46521.1"/>
    </source>
</evidence>
<dbReference type="InterPro" id="IPR008635">
    <property type="entry name" value="Coiled_stalk_dom"/>
</dbReference>
<proteinExistence type="predicted"/>
<name>C5S3J5_9PAST</name>
<dbReference type="Gene3D" id="1.20.5.170">
    <property type="match status" value="1"/>
</dbReference>
<reference evidence="2 3" key="1">
    <citation type="journal article" date="2010" name="Vet. Microbiol.">
        <title>Production of haemolysins by strains of the Actinobacillus minor/porcitonsillarum complex.</title>
        <authorList>
            <person name="Arya G."/>
            <person name="Niven D.F."/>
        </authorList>
    </citation>
    <scope>NUCLEOTIDE SEQUENCE [LARGE SCALE GENOMIC DNA]</scope>
    <source>
        <strain evidence="2 3">NM305</strain>
    </source>
</reference>
<dbReference type="SUPFAM" id="SSF101967">
    <property type="entry name" value="Adhesin YadA, collagen-binding domain"/>
    <property type="match status" value="1"/>
</dbReference>
<dbReference type="EMBL" id="ACQL01000108">
    <property type="protein sequence ID" value="EER46521.1"/>
    <property type="molecule type" value="Genomic_DNA"/>
</dbReference>
<sequence length="200" mass="20309">AVETLNKDNKDVNFVNGTGTTARGDANKHITFDVNKATLSKGTDGTVTASAQGDNFATAQNVAEMINNTSSELKNKGFSLTAEDNQSVKKALGESIAVVGDENINTTVSAGKLEVQLSKNLNVTSVNATTVNATTVKAGDTTVTNDGVTIANGAANSPVSLTKSGLNNGGNKITNVANGTVGADSKDAINGGQLHDVISK</sequence>
<gene>
    <name evidence="2" type="ORF">AM305_01629</name>
</gene>
<evidence type="ECO:0000259" key="1">
    <source>
        <dbReference type="Pfam" id="PF05662"/>
    </source>
</evidence>
<dbReference type="InterPro" id="IPR011049">
    <property type="entry name" value="Serralysin-like_metalloprot_C"/>
</dbReference>
<feature type="non-terminal residue" evidence="2">
    <location>
        <position position="1"/>
    </location>
</feature>
<dbReference type="Gene3D" id="2.20.70.140">
    <property type="match status" value="1"/>
</dbReference>
<dbReference type="GO" id="GO:0019867">
    <property type="term" value="C:outer membrane"/>
    <property type="evidence" value="ECO:0007669"/>
    <property type="project" value="InterPro"/>
</dbReference>
<dbReference type="eggNOG" id="COG5295">
    <property type="taxonomic scope" value="Bacteria"/>
</dbReference>
<protein>
    <recommendedName>
        <fullName evidence="1">Trimeric autotransporter adhesin YadA-like stalk domain-containing protein</fullName>
    </recommendedName>
</protein>
<dbReference type="AlphaFoldDB" id="C5S3J5"/>
<accession>C5S3J5</accession>
<organism evidence="2 3">
    <name type="scientific">Actinobacillus minor NM305</name>
    <dbReference type="NCBI Taxonomy" id="637911"/>
    <lineage>
        <taxon>Bacteria</taxon>
        <taxon>Pseudomonadati</taxon>
        <taxon>Pseudomonadota</taxon>
        <taxon>Gammaproteobacteria</taxon>
        <taxon>Pasteurellales</taxon>
        <taxon>Pasteurellaceae</taxon>
        <taxon>Actinobacillus</taxon>
    </lineage>
</organism>
<comment type="caution">
    <text evidence="2">The sequence shown here is derived from an EMBL/GenBank/DDBJ whole genome shotgun (WGS) entry which is preliminary data.</text>
</comment>
<evidence type="ECO:0000313" key="3">
    <source>
        <dbReference type="Proteomes" id="UP000005532"/>
    </source>
</evidence>
<dbReference type="Pfam" id="PF05662">
    <property type="entry name" value="YadA_stalk"/>
    <property type="match status" value="1"/>
</dbReference>